<dbReference type="GO" id="GO:0004519">
    <property type="term" value="F:endonuclease activity"/>
    <property type="evidence" value="ECO:0007669"/>
    <property type="project" value="UniProtKB-KW"/>
</dbReference>
<keyword evidence="3" id="KW-0540">Nuclease</keyword>
<dbReference type="Proteomes" id="UP001500840">
    <property type="component" value="Unassembled WGS sequence"/>
</dbReference>
<evidence type="ECO:0000259" key="2">
    <source>
        <dbReference type="Pfam" id="PF08463"/>
    </source>
</evidence>
<dbReference type="InterPro" id="IPR013670">
    <property type="entry name" value="EcoEI_R_C_dom"/>
</dbReference>
<evidence type="ECO:0000259" key="1">
    <source>
        <dbReference type="Pfam" id="PF04851"/>
    </source>
</evidence>
<feature type="domain" description="Helicase/UvrB N-terminal" evidence="1">
    <location>
        <begin position="152"/>
        <end position="300"/>
    </location>
</feature>
<dbReference type="PANTHER" id="PTHR47396:SF1">
    <property type="entry name" value="ATP-DEPENDENT HELICASE IRC3-RELATED"/>
    <property type="match status" value="1"/>
</dbReference>
<gene>
    <name evidence="3" type="ORF">GCM10023156_02170</name>
</gene>
<proteinExistence type="predicted"/>
<organism evidence="3 4">
    <name type="scientific">Novipirellula rosea</name>
    <dbReference type="NCBI Taxonomy" id="1031540"/>
    <lineage>
        <taxon>Bacteria</taxon>
        <taxon>Pseudomonadati</taxon>
        <taxon>Planctomycetota</taxon>
        <taxon>Planctomycetia</taxon>
        <taxon>Pirellulales</taxon>
        <taxon>Pirellulaceae</taxon>
        <taxon>Novipirellula</taxon>
    </lineage>
</organism>
<dbReference type="SUPFAM" id="SSF52540">
    <property type="entry name" value="P-loop containing nucleoside triphosphate hydrolases"/>
    <property type="match status" value="1"/>
</dbReference>
<dbReference type="Pfam" id="PF08463">
    <property type="entry name" value="EcoEI_R_C"/>
    <property type="match status" value="1"/>
</dbReference>
<dbReference type="InterPro" id="IPR006935">
    <property type="entry name" value="Helicase/UvrB_N"/>
</dbReference>
<accession>A0ABP8M447</accession>
<name>A0ABP8M447_9BACT</name>
<dbReference type="Pfam" id="PF04851">
    <property type="entry name" value="ResIII"/>
    <property type="match status" value="1"/>
</dbReference>
<dbReference type="InterPro" id="IPR050742">
    <property type="entry name" value="Helicase_Restrict-Modif_Enz"/>
</dbReference>
<keyword evidence="4" id="KW-1185">Reference proteome</keyword>
<dbReference type="EMBL" id="BAABGA010000006">
    <property type="protein sequence ID" value="GAA4444167.1"/>
    <property type="molecule type" value="Genomic_DNA"/>
</dbReference>
<dbReference type="InterPro" id="IPR027417">
    <property type="entry name" value="P-loop_NTPase"/>
</dbReference>
<evidence type="ECO:0000313" key="3">
    <source>
        <dbReference type="EMBL" id="GAA4444167.1"/>
    </source>
</evidence>
<keyword evidence="3" id="KW-0255">Endonuclease</keyword>
<protein>
    <submittedName>
        <fullName evidence="3">Type I restriction endonuclease subunit R</fullName>
    </submittedName>
</protein>
<reference evidence="4" key="1">
    <citation type="journal article" date="2019" name="Int. J. Syst. Evol. Microbiol.">
        <title>The Global Catalogue of Microorganisms (GCM) 10K type strain sequencing project: providing services to taxonomists for standard genome sequencing and annotation.</title>
        <authorList>
            <consortium name="The Broad Institute Genomics Platform"/>
            <consortium name="The Broad Institute Genome Sequencing Center for Infectious Disease"/>
            <person name="Wu L."/>
            <person name="Ma J."/>
        </authorList>
    </citation>
    <scope>NUCLEOTIDE SEQUENCE [LARGE SCALE GENOMIC DNA]</scope>
    <source>
        <strain evidence="4">JCM 17759</strain>
    </source>
</reference>
<evidence type="ECO:0000313" key="4">
    <source>
        <dbReference type="Proteomes" id="UP001500840"/>
    </source>
</evidence>
<comment type="caution">
    <text evidence="3">The sequence shown here is derived from an EMBL/GenBank/DDBJ whole genome shotgun (WGS) entry which is preliminary data.</text>
</comment>
<dbReference type="PANTHER" id="PTHR47396">
    <property type="entry name" value="TYPE I RESTRICTION ENZYME ECOKI R PROTEIN"/>
    <property type="match status" value="1"/>
</dbReference>
<sequence>MSLDEQNHLRNQIEQALANAGWEFEREAMVVPGRFRITGDDQRERVSRADYLLRFQGISLAVVETKRGAVDLQAATEQATAIARRAGVVFAIATNGQRWSVSNLTSGETHLLDAPPSPEELISQSNIPLKSTGWGQAIAAEPFTDEAHPTTIQRYQEQAILATLLHFANGNRRASLLMSPNVGLTFTIFQLIWKLLSTNVLKNRRVLFVTNRRHRVDEAYHCFAGFGDTRFIVDGHSTPDPHHSVFFSTLQMLCRDGGSGKLYESYSNDFFDLIVFDDCQSALGSWGGILSHFQNSLQLGTMDAPHLKAFEYFGEPVFAYSMAQAINDGYLLPFLLESRLPTLEIPDGEFLLDEQLERSIVTAEQTRTIASDLWKALSRFDENQRKSIVFCVNNSHAEMMAAELQRVSRDPSFAAHVSASHRDSQTLIEQFQIGHEGSPRVAVSVDLLSKVSIPDVTNVVLARPIANSAVFSSLVALGALPCDAISKRYFTVFDYCDSVRFLDTDWMGAPENDRAIVQRSERSVIVDTSDHVPEMVEPNDLRELGQSIRNLSKNSRQHLLKIWASRDQRSRFIEELGGQTLIETLTHRLGMHGVDDVDVLAKVGFGVEDVATRKDRVRQFWGFEGTWLRKKLELKENSFESDGNAGSWKLAFWRVALDHYSLYGIDALERGNTYQLPPFVGQFGSFQTLTSKYGGPKKLRADLEAIKEKIYGPVVSSGGDTE</sequence>
<feature type="domain" description="EcoEI R protein C-terminal" evidence="2">
    <location>
        <begin position="552"/>
        <end position="711"/>
    </location>
</feature>
<dbReference type="Gene3D" id="3.40.50.300">
    <property type="entry name" value="P-loop containing nucleotide triphosphate hydrolases"/>
    <property type="match status" value="2"/>
</dbReference>
<keyword evidence="3" id="KW-0378">Hydrolase</keyword>
<dbReference type="Gene3D" id="3.90.1570.30">
    <property type="match status" value="1"/>
</dbReference>